<sequence length="165" mass="17919">MKIWKIAFVLIASASISTLAWPGGAHATPLPQTKAPSADPAMALVQRLDTAHNLERLANRVAGSTVTFAGLARSHGTDNARQIVAEEITKARPGYQAQWDHNLAEIYARYFSTEELRSLLAQGPRSPYTSKLVSTHEAIALDMRKASSGILQQLVTESLTNAARR</sequence>
<evidence type="ECO:0000313" key="3">
    <source>
        <dbReference type="Proteomes" id="UP000198725"/>
    </source>
</evidence>
<name>A0A1I4EAL2_9GAMM</name>
<protein>
    <recommendedName>
        <fullName evidence="4">DUF2059 domain-containing protein</fullName>
    </recommendedName>
</protein>
<gene>
    <name evidence="2" type="ORF">SAMN05192579_11168</name>
</gene>
<dbReference type="AlphaFoldDB" id="A0A1I4EAL2"/>
<keyword evidence="3" id="KW-1185">Reference proteome</keyword>
<feature type="chain" id="PRO_5011538504" description="DUF2059 domain-containing protein" evidence="1">
    <location>
        <begin position="21"/>
        <end position="165"/>
    </location>
</feature>
<dbReference type="RefSeq" id="WP_008212290.1">
    <property type="nucleotide sequence ID" value="NZ_FOSR01000011.1"/>
</dbReference>
<dbReference type="EMBL" id="FOSR01000011">
    <property type="protein sequence ID" value="SFL01416.1"/>
    <property type="molecule type" value="Genomic_DNA"/>
</dbReference>
<dbReference type="Proteomes" id="UP000198725">
    <property type="component" value="Unassembled WGS sequence"/>
</dbReference>
<evidence type="ECO:0008006" key="4">
    <source>
        <dbReference type="Google" id="ProtNLM"/>
    </source>
</evidence>
<evidence type="ECO:0000313" key="2">
    <source>
        <dbReference type="EMBL" id="SFL01416.1"/>
    </source>
</evidence>
<evidence type="ECO:0000256" key="1">
    <source>
        <dbReference type="SAM" id="SignalP"/>
    </source>
</evidence>
<reference evidence="3" key="1">
    <citation type="submission" date="2016-10" db="EMBL/GenBank/DDBJ databases">
        <authorList>
            <person name="Varghese N."/>
            <person name="Submissions S."/>
        </authorList>
    </citation>
    <scope>NUCLEOTIDE SEQUENCE [LARGE SCALE GENOMIC DNA]</scope>
    <source>
        <strain evidence="3">MO64</strain>
    </source>
</reference>
<organism evidence="2 3">
    <name type="scientific">Rhodanobacter glycinis</name>
    <dbReference type="NCBI Taxonomy" id="582702"/>
    <lineage>
        <taxon>Bacteria</taxon>
        <taxon>Pseudomonadati</taxon>
        <taxon>Pseudomonadota</taxon>
        <taxon>Gammaproteobacteria</taxon>
        <taxon>Lysobacterales</taxon>
        <taxon>Rhodanobacteraceae</taxon>
        <taxon>Rhodanobacter</taxon>
    </lineage>
</organism>
<keyword evidence="1" id="KW-0732">Signal</keyword>
<feature type="signal peptide" evidence="1">
    <location>
        <begin position="1"/>
        <end position="20"/>
    </location>
</feature>
<proteinExistence type="predicted"/>
<accession>A0A1I4EAL2</accession>